<dbReference type="PANTHER" id="PTHR11741:SF0">
    <property type="entry name" value="ELONGATION FACTOR TS, MITOCHONDRIAL"/>
    <property type="match status" value="1"/>
</dbReference>
<dbReference type="PROSITE" id="PS01127">
    <property type="entry name" value="EF_TS_2"/>
    <property type="match status" value="1"/>
</dbReference>
<dbReference type="InterPro" id="IPR014039">
    <property type="entry name" value="Transl_elong_EFTs/EF1B_dimer"/>
</dbReference>
<evidence type="ECO:0000313" key="10">
    <source>
        <dbReference type="Proteomes" id="UP000054495"/>
    </source>
</evidence>
<dbReference type="HAMAP" id="MF_00050">
    <property type="entry name" value="EF_Ts"/>
    <property type="match status" value="1"/>
</dbReference>
<evidence type="ECO:0000256" key="6">
    <source>
        <dbReference type="RuleBase" id="RU000642"/>
    </source>
</evidence>
<dbReference type="GO" id="GO:0070125">
    <property type="term" value="P:mitochondrial translational elongation"/>
    <property type="evidence" value="ECO:0007669"/>
    <property type="project" value="TreeGrafter"/>
</dbReference>
<dbReference type="SUPFAM" id="SSF54713">
    <property type="entry name" value="Elongation factor Ts (EF-Ts), dimerisation domain"/>
    <property type="match status" value="2"/>
</dbReference>
<dbReference type="InterPro" id="IPR001816">
    <property type="entry name" value="Transl_elong_EFTs/EF1B"/>
</dbReference>
<dbReference type="Proteomes" id="UP000054495">
    <property type="component" value="Unassembled WGS sequence"/>
</dbReference>
<proteinExistence type="inferred from homology"/>
<dbReference type="InterPro" id="IPR011009">
    <property type="entry name" value="Kinase-like_dom_sf"/>
</dbReference>
<dbReference type="InterPro" id="IPR009060">
    <property type="entry name" value="UBA-like_sf"/>
</dbReference>
<organism evidence="9 10">
    <name type="scientific">Ancylostoma ceylanicum</name>
    <dbReference type="NCBI Taxonomy" id="53326"/>
    <lineage>
        <taxon>Eukaryota</taxon>
        <taxon>Metazoa</taxon>
        <taxon>Ecdysozoa</taxon>
        <taxon>Nematoda</taxon>
        <taxon>Chromadorea</taxon>
        <taxon>Rhabditida</taxon>
        <taxon>Rhabditina</taxon>
        <taxon>Rhabditomorpha</taxon>
        <taxon>Strongyloidea</taxon>
        <taxon>Ancylostomatidae</taxon>
        <taxon>Ancylostomatinae</taxon>
        <taxon>Ancylostoma</taxon>
    </lineage>
</organism>
<feature type="region of interest" description="Disordered" evidence="7">
    <location>
        <begin position="635"/>
        <end position="656"/>
    </location>
</feature>
<name>A0A0D6LZ91_9BILA</name>
<evidence type="ECO:0000256" key="7">
    <source>
        <dbReference type="SAM" id="MobiDB-lite"/>
    </source>
</evidence>
<dbReference type="AlphaFoldDB" id="A0A0D6LZ91"/>
<keyword evidence="4 5" id="KW-0496">Mitochondrion</keyword>
<evidence type="ECO:0000256" key="2">
    <source>
        <dbReference type="ARBA" id="ARBA00022768"/>
    </source>
</evidence>
<dbReference type="Gene3D" id="3.30.479.20">
    <property type="entry name" value="Elongation factor Ts, dimerisation domain"/>
    <property type="match status" value="2"/>
</dbReference>
<evidence type="ECO:0000259" key="8">
    <source>
        <dbReference type="Pfam" id="PF00889"/>
    </source>
</evidence>
<dbReference type="Pfam" id="PF00889">
    <property type="entry name" value="EF_TS"/>
    <property type="match status" value="1"/>
</dbReference>
<dbReference type="SUPFAM" id="SSF56112">
    <property type="entry name" value="Protein kinase-like (PK-like)"/>
    <property type="match status" value="1"/>
</dbReference>
<dbReference type="NCBIfam" id="TIGR00116">
    <property type="entry name" value="tsf"/>
    <property type="match status" value="1"/>
</dbReference>
<dbReference type="InterPro" id="IPR036402">
    <property type="entry name" value="EF-Ts_dimer_sf"/>
</dbReference>
<dbReference type="Pfam" id="PF25025">
    <property type="entry name" value="EF-Ts_N"/>
    <property type="match status" value="1"/>
</dbReference>
<dbReference type="EMBL" id="KE124903">
    <property type="protein sequence ID" value="EPB75411.1"/>
    <property type="molecule type" value="Genomic_DNA"/>
</dbReference>
<keyword evidence="2 5" id="KW-0251">Elongation factor</keyword>
<evidence type="ECO:0000256" key="4">
    <source>
        <dbReference type="ARBA" id="ARBA00023128"/>
    </source>
</evidence>
<dbReference type="GO" id="GO:0003746">
    <property type="term" value="F:translation elongation factor activity"/>
    <property type="evidence" value="ECO:0007669"/>
    <property type="project" value="UniProtKB-UniRule"/>
</dbReference>
<keyword evidence="3 5" id="KW-0648">Protein biosynthesis</keyword>
<dbReference type="InterPro" id="IPR004119">
    <property type="entry name" value="EcKL"/>
</dbReference>
<comment type="subcellular location">
    <subcellularLocation>
        <location evidence="5">Mitochondrion</location>
    </subcellularLocation>
</comment>
<feature type="domain" description="Translation elongation factor EFTs/EF1B dimerisation" evidence="8">
    <location>
        <begin position="490"/>
        <end position="712"/>
    </location>
</feature>
<dbReference type="Gene3D" id="3.90.1200.10">
    <property type="match status" value="1"/>
</dbReference>
<gene>
    <name evidence="9" type="ORF">ANCCEY_05520</name>
</gene>
<dbReference type="CDD" id="cd14275">
    <property type="entry name" value="UBA_EF-Ts"/>
    <property type="match status" value="1"/>
</dbReference>
<evidence type="ECO:0000313" key="9">
    <source>
        <dbReference type="EMBL" id="EPB75411.1"/>
    </source>
</evidence>
<dbReference type="InterPro" id="IPR018101">
    <property type="entry name" value="Transl_elong_Ts_CS"/>
</dbReference>
<sequence>MTSPCHRSLSLGAMSAKITSGEQHYRVHLVKDEPDEDVKLPEAAKLAAFFNSKFFHETVTGNQLAIPCGRFERSFRIDDADVSYLVFVIRFEKGWRAHQLSEEELCLVAEKIGAIHAINTASMQPEVETVLASEDESDWSPPSERVICHGRLTADNCFFKQKSDNGGGSGCKVDLVDINEWENVHFGDVAFDLSNLIISSAEPSVRRNKYMTIFRSYYYSRVDQRTTDFRLSDLKRLFRKHHKRAVILGIEPLLEMLTSSEYEDVKRAHSYRWESALEDAFDFATHDYISDEEHCLFANYYYSRVDQRTTDFRLSDLKRLFRKHHKRAVILGIEPLLEMLTSSEYEDVKRAHSYRWESALEDAFDFATHDYISDEEHCLFAKVPPTSTMLRHVFRKSVQLTFNVRTLASAAPAASVSVDKEALMKLRKRTGYSYVNCRKALVQFGSDNLAEAEKWLRERAQSEGWAKAAKLSSRATTQGLVAVHSIDSVAVIVELSCETDFVARGDSFKALLETITTSAMNYARNNAPQQGSEKIVTVNVDLNTLVSSDGKPLNEVLAMTVGKLGENITVRSIKALYAPAGSFLYSAAHPREGLPSVSMGKFVSVIALRRANVEGLFPTEKLASQICQHVIGMRSESLGEPPKTEKVETQKKRAEGNKDELNDFVEVQATHIDEDETALLRQAFMLNPSQTVYEYVKGHQAEIVDFVRSELGSSE</sequence>
<evidence type="ECO:0000256" key="5">
    <source>
        <dbReference type="HAMAP-Rule" id="MF_03135"/>
    </source>
</evidence>
<dbReference type="Pfam" id="PF02958">
    <property type="entry name" value="EcKL"/>
    <property type="match status" value="1"/>
</dbReference>
<protein>
    <recommendedName>
        <fullName evidence="5">Elongation factor Ts, mitochondrial</fullName>
        <shortName evidence="5">EF-Ts</shortName>
        <shortName evidence="5">EF-TsMt</shortName>
    </recommendedName>
</protein>
<reference evidence="9 10" key="1">
    <citation type="submission" date="2013-05" db="EMBL/GenBank/DDBJ databases">
        <title>Draft genome of the parasitic nematode Anyclostoma ceylanicum.</title>
        <authorList>
            <person name="Mitreva M."/>
        </authorList>
    </citation>
    <scope>NUCLEOTIDE SEQUENCE [LARGE SCALE GENOMIC DNA]</scope>
</reference>
<keyword evidence="10" id="KW-1185">Reference proteome</keyword>
<dbReference type="SUPFAM" id="SSF46934">
    <property type="entry name" value="UBA-like"/>
    <property type="match status" value="1"/>
</dbReference>
<evidence type="ECO:0000256" key="3">
    <source>
        <dbReference type="ARBA" id="ARBA00022917"/>
    </source>
</evidence>
<comment type="similarity">
    <text evidence="1 5 6">Belongs to the EF-Ts family.</text>
</comment>
<dbReference type="GO" id="GO:0005739">
    <property type="term" value="C:mitochondrion"/>
    <property type="evidence" value="ECO:0007669"/>
    <property type="project" value="UniProtKB-SubCell"/>
</dbReference>
<accession>A0A0D6LZ91</accession>
<evidence type="ECO:0000256" key="1">
    <source>
        <dbReference type="ARBA" id="ARBA00005532"/>
    </source>
</evidence>
<dbReference type="PANTHER" id="PTHR11741">
    <property type="entry name" value="ELONGATION FACTOR TS"/>
    <property type="match status" value="1"/>
</dbReference>
<feature type="compositionally biased region" description="Basic and acidic residues" evidence="7">
    <location>
        <begin position="642"/>
        <end position="656"/>
    </location>
</feature>
<dbReference type="FunFam" id="1.10.8.10:FF:000031">
    <property type="entry name" value="Elongation factor Ts, mitochondrial"/>
    <property type="match status" value="1"/>
</dbReference>
<dbReference type="Gene3D" id="1.10.8.10">
    <property type="entry name" value="DNA helicase RuvA subunit, C-terminal domain"/>
    <property type="match status" value="1"/>
</dbReference>
<comment type="function">
    <text evidence="5 6">Associates with the EF-Tu.GDP complex and induces the exchange of GDP to GTP. It remains bound to the aminoacyl-tRNA.EF-Tu.GTP complex up to the GTP hydrolysis stage on the ribosome.</text>
</comment>